<dbReference type="STRING" id="1346330.M472_16820"/>
<protein>
    <submittedName>
        <fullName evidence="1">Uncharacterized protein</fullName>
    </submittedName>
</protein>
<dbReference type="Proteomes" id="UP000016584">
    <property type="component" value="Unassembled WGS sequence"/>
</dbReference>
<name>U2HXX8_9SPHI</name>
<evidence type="ECO:0000313" key="1">
    <source>
        <dbReference type="EMBL" id="ERJ60417.1"/>
    </source>
</evidence>
<proteinExistence type="predicted"/>
<organism evidence="1 2">
    <name type="scientific">Sphingobacterium paucimobilis HER1398</name>
    <dbReference type="NCBI Taxonomy" id="1346330"/>
    <lineage>
        <taxon>Bacteria</taxon>
        <taxon>Pseudomonadati</taxon>
        <taxon>Bacteroidota</taxon>
        <taxon>Sphingobacteriia</taxon>
        <taxon>Sphingobacteriales</taxon>
        <taxon>Sphingobacteriaceae</taxon>
        <taxon>Sphingobacterium</taxon>
    </lineage>
</organism>
<gene>
    <name evidence="1" type="ORF">M472_16820</name>
</gene>
<comment type="caution">
    <text evidence="1">The sequence shown here is derived from an EMBL/GenBank/DDBJ whole genome shotgun (WGS) entry which is preliminary data.</text>
</comment>
<dbReference type="EMBL" id="ATDL01000006">
    <property type="protein sequence ID" value="ERJ60417.1"/>
    <property type="molecule type" value="Genomic_DNA"/>
</dbReference>
<keyword evidence="2" id="KW-1185">Reference proteome</keyword>
<dbReference type="AlphaFoldDB" id="U2HXX8"/>
<reference evidence="1 2" key="1">
    <citation type="journal article" date="2013" name="Genome Announc.">
        <title>The Draft Genome Sequence of Sphingomonas paucimobilis Strain HER1398 (Proteobacteria), Host to the Giant PAU Phage, Indicates That It Is a Member of the Genus Sphingobacterium (Bacteroidetes).</title>
        <authorList>
            <person name="White R.A.III."/>
            <person name="Suttle C.A."/>
        </authorList>
    </citation>
    <scope>NUCLEOTIDE SEQUENCE [LARGE SCALE GENOMIC DNA]</scope>
    <source>
        <strain evidence="1 2">HER1398</strain>
    </source>
</reference>
<sequence length="169" mass="19411">MMISVHYKNILSSIFMGLWILQSAIAQSRLERASSFIDLLSNNSIQSMNAALLAKGFVIDKSVDKKDDTLFSYILKTDSKEKIHVLFEKESSGQHKSIPTIHYWPSVSNSYFALKEEITKQEGYKLKNVESEKKQILSVYQKDSTIVVFGMSNNIKKANYKIVFMREEK</sequence>
<evidence type="ECO:0000313" key="2">
    <source>
        <dbReference type="Proteomes" id="UP000016584"/>
    </source>
</evidence>
<dbReference type="PATRIC" id="fig|1346330.5.peg.1117"/>
<accession>U2HXX8</accession>